<name>A0A317EAX9_9PROT</name>
<dbReference type="RefSeq" id="WP_109921097.1">
    <property type="nucleotide sequence ID" value="NZ_QGLF01000002.1"/>
</dbReference>
<proteinExistence type="predicted"/>
<keyword evidence="2" id="KW-1185">Reference proteome</keyword>
<dbReference type="SUPFAM" id="SSF53187">
    <property type="entry name" value="Zn-dependent exopeptidases"/>
    <property type="match status" value="1"/>
</dbReference>
<evidence type="ECO:0000313" key="2">
    <source>
        <dbReference type="Proteomes" id="UP000246077"/>
    </source>
</evidence>
<gene>
    <name evidence="1" type="ORF">DKG75_10480</name>
</gene>
<keyword evidence="1" id="KW-0378">Hydrolase</keyword>
<protein>
    <submittedName>
        <fullName evidence="1">N-formylglutamate amidohydrolase</fullName>
    </submittedName>
</protein>
<sequence>MSWLDADEPAPVDIVNPGGSADAVLLCDHASPRLPRRLGDLGLSEAARLDHIGWDIGAAAVARRLSALIDAPLVLTGYSRLAIDCNRPAGVPTSIPALTGGIAVPGNQALTAAARQQREDALFHPYHRAIADLLDRRRAAGRRAVVLAIHSFTPNLGAPRPWQIGITYGRDRRLAGALIDVLRRDWPALTVGDNQPYAVTDSGDYAMPIYGERRGNLHALIEMRNDGLRDEAGQAEWAGRLAACWQALAPALGGLDRLPVSSGP</sequence>
<dbReference type="OrthoDB" id="9815326at2"/>
<dbReference type="InterPro" id="IPR011227">
    <property type="entry name" value="UCP029730"/>
</dbReference>
<dbReference type="EMBL" id="QGLF01000002">
    <property type="protein sequence ID" value="PWR22453.1"/>
    <property type="molecule type" value="Genomic_DNA"/>
</dbReference>
<organism evidence="1 2">
    <name type="scientific">Zavarzinia compransoris</name>
    <dbReference type="NCBI Taxonomy" id="1264899"/>
    <lineage>
        <taxon>Bacteria</taxon>
        <taxon>Pseudomonadati</taxon>
        <taxon>Pseudomonadota</taxon>
        <taxon>Alphaproteobacteria</taxon>
        <taxon>Rhodospirillales</taxon>
        <taxon>Zavarziniaceae</taxon>
        <taxon>Zavarzinia</taxon>
    </lineage>
</organism>
<dbReference type="PIRSF" id="PIRSF029730">
    <property type="entry name" value="UCP029730"/>
    <property type="match status" value="1"/>
</dbReference>
<accession>A0A317EAX9</accession>
<dbReference type="AlphaFoldDB" id="A0A317EAX9"/>
<reference evidence="2" key="1">
    <citation type="submission" date="2018-05" db="EMBL/GenBank/DDBJ databases">
        <title>Zavarzinia sp. HR-AS.</title>
        <authorList>
            <person name="Lee Y."/>
            <person name="Jeon C.O."/>
        </authorList>
    </citation>
    <scope>NUCLEOTIDE SEQUENCE [LARGE SCALE GENOMIC DNA]</scope>
    <source>
        <strain evidence="2">DSM 1231</strain>
    </source>
</reference>
<evidence type="ECO:0000313" key="1">
    <source>
        <dbReference type="EMBL" id="PWR22453.1"/>
    </source>
</evidence>
<dbReference type="GO" id="GO:0016787">
    <property type="term" value="F:hydrolase activity"/>
    <property type="evidence" value="ECO:0007669"/>
    <property type="project" value="UniProtKB-KW"/>
</dbReference>
<dbReference type="InterPro" id="IPR007709">
    <property type="entry name" value="N-FG_amidohydro"/>
</dbReference>
<dbReference type="Proteomes" id="UP000246077">
    <property type="component" value="Unassembled WGS sequence"/>
</dbReference>
<dbReference type="Gene3D" id="3.40.630.40">
    <property type="entry name" value="Zn-dependent exopeptidases"/>
    <property type="match status" value="1"/>
</dbReference>
<dbReference type="Pfam" id="PF05013">
    <property type="entry name" value="FGase"/>
    <property type="match status" value="1"/>
</dbReference>
<comment type="caution">
    <text evidence="1">The sequence shown here is derived from an EMBL/GenBank/DDBJ whole genome shotgun (WGS) entry which is preliminary data.</text>
</comment>